<accession>A0A5E7UFN0</accession>
<name>A0A5E7UFN0_PSEFL</name>
<dbReference type="InterPro" id="IPR001387">
    <property type="entry name" value="Cro/C1-type_HTH"/>
</dbReference>
<dbReference type="PANTHER" id="PTHR40455:SF1">
    <property type="entry name" value="ANTITOXIN HIGA"/>
    <property type="match status" value="1"/>
</dbReference>
<dbReference type="Proteomes" id="UP000412311">
    <property type="component" value="Unassembled WGS sequence"/>
</dbReference>
<dbReference type="SUPFAM" id="SSF47413">
    <property type="entry name" value="lambda repressor-like DNA-binding domains"/>
    <property type="match status" value="1"/>
</dbReference>
<evidence type="ECO:0000313" key="1">
    <source>
        <dbReference type="EMBL" id="VVQ08866.1"/>
    </source>
</evidence>
<dbReference type="AlphaFoldDB" id="A0A5E7UFN0"/>
<dbReference type="EMBL" id="CABVJG010000009">
    <property type="protein sequence ID" value="VVQ08866.1"/>
    <property type="molecule type" value="Genomic_DNA"/>
</dbReference>
<dbReference type="GO" id="GO:0001046">
    <property type="term" value="F:core promoter sequence-specific DNA binding"/>
    <property type="evidence" value="ECO:0007669"/>
    <property type="project" value="TreeGrafter"/>
</dbReference>
<gene>
    <name evidence="1" type="ORF">PS925_03180</name>
</gene>
<dbReference type="InterPro" id="IPR039060">
    <property type="entry name" value="Antitox_HigA"/>
</dbReference>
<evidence type="ECO:0008006" key="3">
    <source>
        <dbReference type="Google" id="ProtNLM"/>
    </source>
</evidence>
<dbReference type="GO" id="GO:0006355">
    <property type="term" value="P:regulation of DNA-templated transcription"/>
    <property type="evidence" value="ECO:0007669"/>
    <property type="project" value="InterPro"/>
</dbReference>
<proteinExistence type="predicted"/>
<evidence type="ECO:0000313" key="2">
    <source>
        <dbReference type="Proteomes" id="UP000412311"/>
    </source>
</evidence>
<dbReference type="PANTHER" id="PTHR40455">
    <property type="entry name" value="ANTITOXIN HIGA"/>
    <property type="match status" value="1"/>
</dbReference>
<dbReference type="CDD" id="cd00093">
    <property type="entry name" value="HTH_XRE"/>
    <property type="match status" value="1"/>
</dbReference>
<reference evidence="1 2" key="1">
    <citation type="submission" date="2019-09" db="EMBL/GenBank/DDBJ databases">
        <authorList>
            <person name="Chandra G."/>
            <person name="Truman W A."/>
        </authorList>
    </citation>
    <scope>NUCLEOTIDE SEQUENCE [LARGE SCALE GENOMIC DNA]</scope>
    <source>
        <strain evidence="1">PS925</strain>
    </source>
</reference>
<sequence>MTAKTVKRLPLSELLKGSEYLKTLNARTSCSLTGDSVGFESVCLDSGADQGPGLFTRFLQLPENEDDYDALVLAVDELLEITGDDESHPLMSLVDIIGDWIEEWDQTHHPVPKPPGFEVLGYLMREHGLTQSDLPGVGTQSVVSEILSGKRQLNLRQVRWLAEYFKLPVDVFI</sequence>
<organism evidence="1 2">
    <name type="scientific">Pseudomonas fluorescens</name>
    <dbReference type="NCBI Taxonomy" id="294"/>
    <lineage>
        <taxon>Bacteria</taxon>
        <taxon>Pseudomonadati</taxon>
        <taxon>Pseudomonadota</taxon>
        <taxon>Gammaproteobacteria</taxon>
        <taxon>Pseudomonadales</taxon>
        <taxon>Pseudomonadaceae</taxon>
        <taxon>Pseudomonas</taxon>
    </lineage>
</organism>
<dbReference type="InterPro" id="IPR010982">
    <property type="entry name" value="Lambda_DNA-bd_dom_sf"/>
</dbReference>
<protein>
    <recommendedName>
        <fullName evidence="3">Antitoxin HigA</fullName>
    </recommendedName>
</protein>